<protein>
    <submittedName>
        <fullName evidence="2">Uncharacterized protein</fullName>
    </submittedName>
</protein>
<dbReference type="RefSeq" id="WP_115362151.1">
    <property type="nucleotide sequence ID" value="NZ_QDKL01000002.1"/>
</dbReference>
<sequence length="129" mass="14861">MKKYLLVSIFSLLAFVSVSASNAEEESFFPSHCSNYGSTVSLSFTNCINSNFRRLTFDLPREFFSYCNNFGDDLSFSFESCVNNNFNKVERSLGLFLSHCMNFGDGVSFSYQSCINSNFREIQYELRRQ</sequence>
<keyword evidence="3" id="KW-1185">Reference proteome</keyword>
<comment type="caution">
    <text evidence="2">The sequence shown here is derived from an EMBL/GenBank/DDBJ whole genome shotgun (WGS) entry which is preliminary data.</text>
</comment>
<proteinExistence type="predicted"/>
<evidence type="ECO:0000313" key="3">
    <source>
        <dbReference type="Proteomes" id="UP000443582"/>
    </source>
</evidence>
<evidence type="ECO:0000256" key="1">
    <source>
        <dbReference type="SAM" id="SignalP"/>
    </source>
</evidence>
<reference evidence="3" key="1">
    <citation type="journal article" date="2019" name="Int. J. Syst. Evol. Microbiol.">
        <title>Halobacteriovorax valvorus sp. nov., a novel prokaryotic predator isolated from coastal seawater of China.</title>
        <authorList>
            <person name="Chen M.-X."/>
        </authorList>
    </citation>
    <scope>NUCLEOTIDE SEQUENCE [LARGE SCALE GENOMIC DNA]</scope>
    <source>
        <strain evidence="3">BL9</strain>
    </source>
</reference>
<gene>
    <name evidence="2" type="ORF">DAY19_10510</name>
</gene>
<evidence type="ECO:0000313" key="2">
    <source>
        <dbReference type="EMBL" id="RZF22105.1"/>
    </source>
</evidence>
<feature type="signal peptide" evidence="1">
    <location>
        <begin position="1"/>
        <end position="20"/>
    </location>
</feature>
<name>A0ABY0IGN7_9BACT</name>
<keyword evidence="1" id="KW-0732">Signal</keyword>
<feature type="chain" id="PRO_5045777720" evidence="1">
    <location>
        <begin position="21"/>
        <end position="129"/>
    </location>
</feature>
<accession>A0ABY0IGN7</accession>
<dbReference type="EMBL" id="QDKL01000002">
    <property type="protein sequence ID" value="RZF22105.1"/>
    <property type="molecule type" value="Genomic_DNA"/>
</dbReference>
<organism evidence="2 3">
    <name type="scientific">Halobacteriovorax vibrionivorans</name>
    <dbReference type="NCBI Taxonomy" id="2152716"/>
    <lineage>
        <taxon>Bacteria</taxon>
        <taxon>Pseudomonadati</taxon>
        <taxon>Bdellovibrionota</taxon>
        <taxon>Bacteriovoracia</taxon>
        <taxon>Bacteriovoracales</taxon>
        <taxon>Halobacteriovoraceae</taxon>
        <taxon>Halobacteriovorax</taxon>
    </lineage>
</organism>
<dbReference type="Proteomes" id="UP000443582">
    <property type="component" value="Unassembled WGS sequence"/>
</dbReference>